<dbReference type="InterPro" id="IPR005880">
    <property type="entry name" value="Ribosomal_uL2_bac/org-type"/>
</dbReference>
<geneLocation type="mitochondrion" evidence="8"/>
<feature type="domain" description="Large ribosomal subunit protein uL2 RNA-binding" evidence="7">
    <location>
        <begin position="42"/>
        <end position="117"/>
    </location>
</feature>
<proteinExistence type="inferred from homology"/>
<dbReference type="SUPFAM" id="SSF50104">
    <property type="entry name" value="Translation proteins SH3-like domain"/>
    <property type="match status" value="1"/>
</dbReference>
<evidence type="ECO:0000313" key="8">
    <source>
        <dbReference type="EMBL" id="AGH23979.1"/>
    </source>
</evidence>
<dbReference type="FunFam" id="4.10.950.10:FF:000001">
    <property type="entry name" value="50S ribosomal protein L2"/>
    <property type="match status" value="1"/>
</dbReference>
<keyword evidence="8" id="KW-0496">Mitochondrion</keyword>
<dbReference type="InterPro" id="IPR022671">
    <property type="entry name" value="Ribosomal_uL2_CS"/>
</dbReference>
<dbReference type="FunFam" id="2.30.30.30:FF:000001">
    <property type="entry name" value="50S ribosomal protein L2"/>
    <property type="match status" value="1"/>
</dbReference>
<dbReference type="Gene3D" id="2.40.50.140">
    <property type="entry name" value="Nucleic acid-binding proteins"/>
    <property type="match status" value="1"/>
</dbReference>
<dbReference type="InterPro" id="IPR022666">
    <property type="entry name" value="Ribosomal_uL2_RNA-bd_dom"/>
</dbReference>
<dbReference type="SMART" id="SM01382">
    <property type="entry name" value="Ribosomal_L2_C"/>
    <property type="match status" value="1"/>
</dbReference>
<dbReference type="GO" id="GO:0003723">
    <property type="term" value="F:RNA binding"/>
    <property type="evidence" value="ECO:0007669"/>
    <property type="project" value="InterPro"/>
</dbReference>
<dbReference type="AlphaFoldDB" id="M4QBL5"/>
<dbReference type="GO" id="GO:0005762">
    <property type="term" value="C:mitochondrial large ribosomal subunit"/>
    <property type="evidence" value="ECO:0007669"/>
    <property type="project" value="TreeGrafter"/>
</dbReference>
<dbReference type="InterPro" id="IPR014726">
    <property type="entry name" value="Ribosomal_uL2_dom3"/>
</dbReference>
<organism evidence="8">
    <name type="scientific">Andalucia godoyi</name>
    <name type="common">Flagellate</name>
    <dbReference type="NCBI Taxonomy" id="505711"/>
    <lineage>
        <taxon>Eukaryota</taxon>
        <taxon>Discoba</taxon>
        <taxon>Jakobida</taxon>
        <taxon>Andalucina</taxon>
        <taxon>Andaluciidae</taxon>
        <taxon>Andalucia</taxon>
    </lineage>
</organism>
<dbReference type="InterPro" id="IPR002171">
    <property type="entry name" value="Ribosomal_uL2"/>
</dbReference>
<reference evidence="8" key="1">
    <citation type="journal article" date="2013" name="Genome Biol. Evol.">
        <title>Strikingly bacteria-like and gene-rich mitochondrial genomes throughout jakobid protists.</title>
        <authorList>
            <person name="Burger G."/>
            <person name="Gray M.W."/>
            <person name="Forget L."/>
            <person name="Lang B.F."/>
        </authorList>
    </citation>
    <scope>NUCLEOTIDE SEQUENCE</scope>
    <source>
        <strain evidence="8">ATCC PRA-185</strain>
    </source>
</reference>
<accession>M4QBL5</accession>
<dbReference type="RefSeq" id="YP_007890485.1">
    <property type="nucleotide sequence ID" value="NC_021124.1"/>
</dbReference>
<dbReference type="Gene3D" id="2.30.30.30">
    <property type="match status" value="1"/>
</dbReference>
<feature type="domain" description="Large ribosomal subunit protein uL2 C-terminal" evidence="6">
    <location>
        <begin position="123"/>
        <end position="252"/>
    </location>
</feature>
<evidence type="ECO:0000256" key="1">
    <source>
        <dbReference type="ARBA" id="ARBA00005636"/>
    </source>
</evidence>
<evidence type="ECO:0000256" key="2">
    <source>
        <dbReference type="ARBA" id="ARBA00022980"/>
    </source>
</evidence>
<protein>
    <recommendedName>
        <fullName evidence="4">Large ribosomal subunit protein uL2m</fullName>
    </recommendedName>
</protein>
<dbReference type="PIRSF" id="PIRSF002158">
    <property type="entry name" value="Ribosomal_L2"/>
    <property type="match status" value="1"/>
</dbReference>
<evidence type="ECO:0000259" key="7">
    <source>
        <dbReference type="SMART" id="SM01383"/>
    </source>
</evidence>
<dbReference type="Gene3D" id="4.10.950.10">
    <property type="entry name" value="Ribosomal protein L2, domain 3"/>
    <property type="match status" value="1"/>
</dbReference>
<comment type="similarity">
    <text evidence="1">Belongs to the universal ribosomal protein uL2 family.</text>
</comment>
<dbReference type="EMBL" id="KC353352">
    <property type="protein sequence ID" value="AGH23979.1"/>
    <property type="molecule type" value="Genomic_DNA"/>
</dbReference>
<dbReference type="InterPro" id="IPR012340">
    <property type="entry name" value="NA-bd_OB-fold"/>
</dbReference>
<dbReference type="HAMAP" id="MF_01320_B">
    <property type="entry name" value="Ribosomal_uL2_B"/>
    <property type="match status" value="1"/>
</dbReference>
<dbReference type="NCBIfam" id="TIGR01171">
    <property type="entry name" value="rplB_bact"/>
    <property type="match status" value="1"/>
</dbReference>
<dbReference type="GO" id="GO:0032543">
    <property type="term" value="P:mitochondrial translation"/>
    <property type="evidence" value="ECO:0007669"/>
    <property type="project" value="TreeGrafter"/>
</dbReference>
<dbReference type="PANTHER" id="PTHR13691:SF5">
    <property type="entry name" value="LARGE RIBOSOMAL SUBUNIT PROTEIN UL2M"/>
    <property type="match status" value="1"/>
</dbReference>
<evidence type="ECO:0000256" key="5">
    <source>
        <dbReference type="SAM" id="MobiDB-lite"/>
    </source>
</evidence>
<keyword evidence="2 8" id="KW-0689">Ribosomal protein</keyword>
<dbReference type="GO" id="GO:0003735">
    <property type="term" value="F:structural constituent of ribosome"/>
    <property type="evidence" value="ECO:0007669"/>
    <property type="project" value="InterPro"/>
</dbReference>
<evidence type="ECO:0000256" key="3">
    <source>
        <dbReference type="ARBA" id="ARBA00023274"/>
    </source>
</evidence>
<dbReference type="SMART" id="SM01383">
    <property type="entry name" value="Ribosomal_L2"/>
    <property type="match status" value="1"/>
</dbReference>
<evidence type="ECO:0000259" key="6">
    <source>
        <dbReference type="SMART" id="SM01382"/>
    </source>
</evidence>
<keyword evidence="3" id="KW-0687">Ribonucleoprotein</keyword>
<dbReference type="InterPro" id="IPR008991">
    <property type="entry name" value="Translation_prot_SH3-like_sf"/>
</dbReference>
<dbReference type="Pfam" id="PF03947">
    <property type="entry name" value="Ribosomal_L2_C"/>
    <property type="match status" value="1"/>
</dbReference>
<dbReference type="InterPro" id="IPR022669">
    <property type="entry name" value="Ribosomal_uL2_C"/>
</dbReference>
<dbReference type="SUPFAM" id="SSF50249">
    <property type="entry name" value="Nucleic acid-binding proteins"/>
    <property type="match status" value="1"/>
</dbReference>
<feature type="region of interest" description="Disordered" evidence="5">
    <location>
        <begin position="225"/>
        <end position="257"/>
    </location>
</feature>
<dbReference type="GO" id="GO:0016740">
    <property type="term" value="F:transferase activity"/>
    <property type="evidence" value="ECO:0007669"/>
    <property type="project" value="InterPro"/>
</dbReference>
<evidence type="ECO:0000256" key="4">
    <source>
        <dbReference type="ARBA" id="ARBA00069872"/>
    </source>
</evidence>
<dbReference type="PANTHER" id="PTHR13691">
    <property type="entry name" value="RIBOSOMAL PROTEIN L2"/>
    <property type="match status" value="1"/>
</dbReference>
<sequence length="273" mass="30115">MVLKSYKPVTPSTRHLITTQEPTLWKGKPVKQLTVGLSKSGGRNNLGRITTRHRGGGHKRKYRFLDFQRNQIQEGKVLRLEYDPNRTGFLALLKNEDEKLSYILAPQGLQEGQILTSGETGDIQVGNTLSLKNIPIGTTLHNIEIYPGRGGQLCRAAGAQAQLIKKNEDGYGMIRLVSGELRLISLECKATIGSVSNADHQNICLGKAGRSRWLGRRPSVRGVAMNPVDHPHGGGQGKTSGGRPSVTPWGWSTKGKKTRHNLATDRYIVKRRK</sequence>
<name>M4QBL5_ANDGO</name>
<dbReference type="PROSITE" id="PS00467">
    <property type="entry name" value="RIBOSOMAL_L2"/>
    <property type="match status" value="1"/>
</dbReference>
<gene>
    <name evidence="8" type="primary">rpl2</name>
</gene>
<dbReference type="GeneID" id="15332820"/>
<dbReference type="Pfam" id="PF00181">
    <property type="entry name" value="Ribosomal_L2_N"/>
    <property type="match status" value="1"/>
</dbReference>
<dbReference type="InterPro" id="IPR014722">
    <property type="entry name" value="Rib_uL2_dom2"/>
</dbReference>